<dbReference type="STRING" id="470145.BACCOP_02624"/>
<organism evidence="2 3">
    <name type="scientific">Phocaeicola coprocola DSM 17136</name>
    <dbReference type="NCBI Taxonomy" id="470145"/>
    <lineage>
        <taxon>Bacteria</taxon>
        <taxon>Pseudomonadati</taxon>
        <taxon>Bacteroidota</taxon>
        <taxon>Bacteroidia</taxon>
        <taxon>Bacteroidales</taxon>
        <taxon>Bacteroidaceae</taxon>
        <taxon>Phocaeicola</taxon>
    </lineage>
</organism>
<evidence type="ECO:0008006" key="4">
    <source>
        <dbReference type="Google" id="ProtNLM"/>
    </source>
</evidence>
<feature type="chain" id="PRO_5002790078" description="Outer membrane protein Omp28" evidence="1">
    <location>
        <begin position="20"/>
        <end position="718"/>
    </location>
</feature>
<proteinExistence type="predicted"/>
<dbReference type="Pfam" id="PF11551">
    <property type="entry name" value="Omp28"/>
    <property type="match status" value="1"/>
</dbReference>
<dbReference type="eggNOG" id="COG0526">
    <property type="taxonomic scope" value="Bacteria"/>
</dbReference>
<name>B3JL42_9BACT</name>
<dbReference type="AlphaFoldDB" id="B3JL42"/>
<dbReference type="OrthoDB" id="1050482at2"/>
<dbReference type="EMBL" id="ABIY02000097">
    <property type="protein sequence ID" value="EDV00336.1"/>
    <property type="molecule type" value="Genomic_DNA"/>
</dbReference>
<accession>B3JL42</accession>
<dbReference type="InterPro" id="IPR021615">
    <property type="entry name" value="Omp28"/>
</dbReference>
<comment type="caution">
    <text evidence="2">The sequence shown here is derived from an EMBL/GenBank/DDBJ whole genome shotgun (WGS) entry which is preliminary data.</text>
</comment>
<feature type="signal peptide" evidence="1">
    <location>
        <begin position="1"/>
        <end position="19"/>
    </location>
</feature>
<reference evidence="2 3" key="1">
    <citation type="submission" date="2008-04" db="EMBL/GenBank/DDBJ databases">
        <title>Draft genome sequence of Bacteroides coprocola (DSM 17136).</title>
        <authorList>
            <person name="Sudarsanam P."/>
            <person name="Ley R."/>
            <person name="Guruge J."/>
            <person name="Turnbaugh P.J."/>
            <person name="Mahowald M."/>
            <person name="Liep D."/>
            <person name="Gordon J."/>
        </authorList>
    </citation>
    <scope>NUCLEOTIDE SEQUENCE [LARGE SCALE GENOMIC DNA]</scope>
    <source>
        <strain evidence="2 3">DSM 17136</strain>
    </source>
</reference>
<dbReference type="Gene3D" id="2.60.40.10">
    <property type="entry name" value="Immunoglobulins"/>
    <property type="match status" value="1"/>
</dbReference>
<dbReference type="Proteomes" id="UP000003146">
    <property type="component" value="Unassembled WGS sequence"/>
</dbReference>
<gene>
    <name evidence="2" type="ORF">BACCOP_02624</name>
</gene>
<dbReference type="InterPro" id="IPR036249">
    <property type="entry name" value="Thioredoxin-like_sf"/>
</dbReference>
<evidence type="ECO:0000313" key="2">
    <source>
        <dbReference type="EMBL" id="EDV00336.1"/>
    </source>
</evidence>
<evidence type="ECO:0000313" key="3">
    <source>
        <dbReference type="Proteomes" id="UP000003146"/>
    </source>
</evidence>
<keyword evidence="1" id="KW-0732">Signal</keyword>
<sequence length="718" mass="78872">MLMNFFKYALSALMIAVLASCKGYLEDITDDPSGGDDPSQPGLTISVDKDVIEADGKDKAVFSLVDADGRELTTDAEIRNVYFYNKATGKALPRKSVSFSAIINGEYEFYAKYKGQQSKNTVVIKVQNRKKYEEFSRKVVIYKLTGTWCGFCPQMNTALSALSDDTKNHILELACHSAGGGEDPFALNVGSLDLGSTLLQAFSGQGYPSLVYNLDKLSGSRAVSVIEDEVMQQRIDNPATCGVKIESTVVSSTQAEVKATLKASKSGDFDLACALLLDNQYYPAGTASDGMYSHIVKWISPNFLSMKGSATRFTLEAGKEHSVTFSIQGDFSEKGNMRVAVIALRDVNKMSPLVDNANECALGASVDYLYNNDEVVRPEEPEGQDKVLKLIANKEQITANGAEEVTFKVMYGSEDVTAKARLLRTFNGEEEQMKRGVNVFSTTVPGTYSFKASYYFGKEFISQNECQVVAVESGQKGNFYQKMLGVQFTSVGCTFCPKLSQSLENIQASQPNRLAVVSFHKHLNGQDPMYIEWADKLYNKMQELYEGDGGLPAFYLNGHGNQIVSEQYKIEAAMKKEMTSYPTMCGVAILSKLEGDQVTVTARVTSETEAKYRYLIYLVEDGITKHFQAGADGLYTHNNVVRAVLANNLFGERLNKGNALVSGQEYTAERTATLGKDWVSENMRVVVAVMASNDGGSTYYVTNCNECKLGESAGYLYK</sequence>
<dbReference type="SUPFAM" id="SSF52833">
    <property type="entry name" value="Thioredoxin-like"/>
    <property type="match status" value="1"/>
</dbReference>
<protein>
    <recommendedName>
        <fullName evidence="4">Outer membrane protein Omp28</fullName>
    </recommendedName>
</protein>
<reference evidence="2 3" key="2">
    <citation type="submission" date="2008-04" db="EMBL/GenBank/DDBJ databases">
        <authorList>
            <person name="Fulton L."/>
            <person name="Clifton S."/>
            <person name="Fulton B."/>
            <person name="Xu J."/>
            <person name="Minx P."/>
            <person name="Pepin K.H."/>
            <person name="Johnson M."/>
            <person name="Thiruvilangam P."/>
            <person name="Bhonagiri V."/>
            <person name="Nash W.E."/>
            <person name="Mardis E.R."/>
            <person name="Wilson R.K."/>
        </authorList>
    </citation>
    <scope>NUCLEOTIDE SEQUENCE [LARGE SCALE GENOMIC DNA]</scope>
    <source>
        <strain evidence="2 3">DSM 17136</strain>
    </source>
</reference>
<dbReference type="InterPro" id="IPR013783">
    <property type="entry name" value="Ig-like_fold"/>
</dbReference>
<dbReference type="HOGENOM" id="CLU_384818_0_0_10"/>
<dbReference type="Gene3D" id="3.40.30.10">
    <property type="entry name" value="Glutaredoxin"/>
    <property type="match status" value="1"/>
</dbReference>
<evidence type="ECO:0000256" key="1">
    <source>
        <dbReference type="SAM" id="SignalP"/>
    </source>
</evidence>
<dbReference type="PROSITE" id="PS51257">
    <property type="entry name" value="PROKAR_LIPOPROTEIN"/>
    <property type="match status" value="1"/>
</dbReference>